<feature type="compositionally biased region" description="Basic and acidic residues" evidence="1">
    <location>
        <begin position="395"/>
        <end position="409"/>
    </location>
</feature>
<feature type="compositionally biased region" description="Acidic residues" evidence="1">
    <location>
        <begin position="239"/>
        <end position="249"/>
    </location>
</feature>
<name>A0ABD0N931_CIRMR</name>
<feature type="compositionally biased region" description="Basic and acidic residues" evidence="1">
    <location>
        <begin position="321"/>
        <end position="335"/>
    </location>
</feature>
<feature type="compositionally biased region" description="Basic residues" evidence="1">
    <location>
        <begin position="661"/>
        <end position="671"/>
    </location>
</feature>
<dbReference type="AlphaFoldDB" id="A0ABD0N931"/>
<feature type="compositionally biased region" description="Polar residues" evidence="1">
    <location>
        <begin position="185"/>
        <end position="198"/>
    </location>
</feature>
<feature type="compositionally biased region" description="Polar residues" evidence="1">
    <location>
        <begin position="645"/>
        <end position="658"/>
    </location>
</feature>
<feature type="compositionally biased region" description="Polar residues" evidence="1">
    <location>
        <begin position="336"/>
        <end position="346"/>
    </location>
</feature>
<dbReference type="EMBL" id="JAMKFB020000023">
    <property type="protein sequence ID" value="KAL0158599.1"/>
    <property type="molecule type" value="Genomic_DNA"/>
</dbReference>
<organism evidence="2 3">
    <name type="scientific">Cirrhinus mrigala</name>
    <name type="common">Mrigala</name>
    <dbReference type="NCBI Taxonomy" id="683832"/>
    <lineage>
        <taxon>Eukaryota</taxon>
        <taxon>Metazoa</taxon>
        <taxon>Chordata</taxon>
        <taxon>Craniata</taxon>
        <taxon>Vertebrata</taxon>
        <taxon>Euteleostomi</taxon>
        <taxon>Actinopterygii</taxon>
        <taxon>Neopterygii</taxon>
        <taxon>Teleostei</taxon>
        <taxon>Ostariophysi</taxon>
        <taxon>Cypriniformes</taxon>
        <taxon>Cyprinidae</taxon>
        <taxon>Labeoninae</taxon>
        <taxon>Labeonini</taxon>
        <taxon>Cirrhinus</taxon>
    </lineage>
</organism>
<gene>
    <name evidence="2" type="ORF">M9458_046675</name>
</gene>
<feature type="compositionally biased region" description="Basic and acidic residues" evidence="1">
    <location>
        <begin position="534"/>
        <end position="565"/>
    </location>
</feature>
<feature type="compositionally biased region" description="Basic residues" evidence="1">
    <location>
        <begin position="199"/>
        <end position="210"/>
    </location>
</feature>
<feature type="compositionally biased region" description="Polar residues" evidence="1">
    <location>
        <begin position="521"/>
        <end position="533"/>
    </location>
</feature>
<reference evidence="2 3" key="1">
    <citation type="submission" date="2024-05" db="EMBL/GenBank/DDBJ databases">
        <title>Genome sequencing and assembly of Indian major carp, Cirrhinus mrigala (Hamilton, 1822).</title>
        <authorList>
            <person name="Mohindra V."/>
            <person name="Chowdhury L.M."/>
            <person name="Lal K."/>
            <person name="Jena J.K."/>
        </authorList>
    </citation>
    <scope>NUCLEOTIDE SEQUENCE [LARGE SCALE GENOMIC DNA]</scope>
    <source>
        <strain evidence="2">CM1030</strain>
        <tissue evidence="2">Blood</tissue>
    </source>
</reference>
<evidence type="ECO:0000313" key="2">
    <source>
        <dbReference type="EMBL" id="KAL0158599.1"/>
    </source>
</evidence>
<keyword evidence="3" id="KW-1185">Reference proteome</keyword>
<sequence length="780" mass="86783">MADGERFDDDLPGGHNPLDNVNEILLMNLRPQYVINASVIYGDVQRTLPPIRIPRRYTAVNPGFFISLVQRALTNVSRYLLVGPPNNPLLSILALRADYWSVTLNSSGDCCEVGFFPVFINTPSETSVSESSTDDEQPGPSDLDSNSEASAGGSSTSSSSTDDTSSTEEPGPSNLVNSSSEDSSAGSRTSVDESSGSQVKKRQGVKRQREHGRPESRKLKRRRSDHSPDFCPMYIDNSPESDDEDDEEPGPSNRFDSSKARAGGSRTLSDRSSDSQVEGVKRKRKTSDRSESKESKTRRSARYSDSDSSRDSPSSGFSAQRDNEQPEPSHKDNSEVRNQSSVSQEMRQGGKRKRKTSDRSESKESKRRRTARWSDSDSDSDSSCDSLTSGFSAQRDNEQPEPSHKDNSEVRNQSSVSQEMRQGGKRKRKTSGRSESRGRKRRRLDHRSGSGSDDDQPGPSVRDHNEARAGGSRALFDQSFGLQIKMTQGIKRKRQASVRSESREWKRWRSDHRSDSESDSLISGFSSPGSLGETSRDDEQPELSDRQNSEARASDDQISQDESKQGVKRKRKISELPDTQSKRRKSDHQSDSSIDSLISDFSRMCIGTPPAACGKMSTKSSNADDEQDEPSQLVNSSEVRAGGSTALSDQSSGSQIETRQGLKRKANKRKRLDHCSEAIMEPELEDPEHLLTKAQAIMEPELEDPEHLLTKAQVVTLRQDRKEVRPLLCLDLLSEAIMEPELEDPEHLLTKAQAIMEPELEDPEHLLTKAQVVRMRQDRI</sequence>
<feature type="compositionally biased region" description="Polar residues" evidence="1">
    <location>
        <begin position="410"/>
        <end position="420"/>
    </location>
</feature>
<feature type="compositionally biased region" description="Basic and acidic residues" evidence="1">
    <location>
        <begin position="500"/>
        <end position="516"/>
    </location>
</feature>
<feature type="compositionally biased region" description="Basic and acidic residues" evidence="1">
    <location>
        <begin position="287"/>
        <end position="310"/>
    </location>
</feature>
<feature type="compositionally biased region" description="Low complexity" evidence="1">
    <location>
        <begin position="591"/>
        <end position="602"/>
    </location>
</feature>
<evidence type="ECO:0000256" key="1">
    <source>
        <dbReference type="SAM" id="MobiDB-lite"/>
    </source>
</evidence>
<evidence type="ECO:0000313" key="3">
    <source>
        <dbReference type="Proteomes" id="UP001529510"/>
    </source>
</evidence>
<comment type="caution">
    <text evidence="2">The sequence shown here is derived from an EMBL/GenBank/DDBJ whole genome shotgun (WGS) entry which is preliminary data.</text>
</comment>
<accession>A0ABD0N931</accession>
<proteinExistence type="predicted"/>
<protein>
    <submittedName>
        <fullName evidence="2">Uncharacterized protein</fullName>
    </submittedName>
</protein>
<dbReference type="Proteomes" id="UP001529510">
    <property type="component" value="Unassembled WGS sequence"/>
</dbReference>
<feature type="region of interest" description="Disordered" evidence="1">
    <location>
        <begin position="125"/>
        <end position="671"/>
    </location>
</feature>
<feature type="compositionally biased region" description="Low complexity" evidence="1">
    <location>
        <begin position="147"/>
        <end position="184"/>
    </location>
</feature>